<evidence type="ECO:0000313" key="1">
    <source>
        <dbReference type="EMBL" id="CAF1685349.1"/>
    </source>
</evidence>
<dbReference type="EMBL" id="CAJOBA010016087">
    <property type="protein sequence ID" value="CAF3890094.1"/>
    <property type="molecule type" value="Genomic_DNA"/>
</dbReference>
<feature type="non-terminal residue" evidence="1">
    <location>
        <position position="1"/>
    </location>
</feature>
<gene>
    <name evidence="1" type="ORF">OVA965_LOCUS46195</name>
    <name evidence="2" type="ORF">TMI583_LOCUS20316</name>
</gene>
<sequence length="72" mass="8245">TLSENAQLKMSSSTLISTNFVPRGNDKIDVTKQVISLMATFKDRGQEFNEETKIIIKTYLDKNKINIPKENR</sequence>
<dbReference type="Proteomes" id="UP000677228">
    <property type="component" value="Unassembled WGS sequence"/>
</dbReference>
<evidence type="ECO:0000313" key="2">
    <source>
        <dbReference type="EMBL" id="CAF3890094.1"/>
    </source>
</evidence>
<dbReference type="EMBL" id="CAJNOK010082995">
    <property type="protein sequence ID" value="CAF1685349.1"/>
    <property type="molecule type" value="Genomic_DNA"/>
</dbReference>
<dbReference type="Proteomes" id="UP000682733">
    <property type="component" value="Unassembled WGS sequence"/>
</dbReference>
<proteinExistence type="predicted"/>
<comment type="caution">
    <text evidence="1">The sequence shown here is derived from an EMBL/GenBank/DDBJ whole genome shotgun (WGS) entry which is preliminary data.</text>
</comment>
<organism evidence="1 3">
    <name type="scientific">Didymodactylos carnosus</name>
    <dbReference type="NCBI Taxonomy" id="1234261"/>
    <lineage>
        <taxon>Eukaryota</taxon>
        <taxon>Metazoa</taxon>
        <taxon>Spiralia</taxon>
        <taxon>Gnathifera</taxon>
        <taxon>Rotifera</taxon>
        <taxon>Eurotatoria</taxon>
        <taxon>Bdelloidea</taxon>
        <taxon>Philodinida</taxon>
        <taxon>Philodinidae</taxon>
        <taxon>Didymodactylos</taxon>
    </lineage>
</organism>
<evidence type="ECO:0000313" key="3">
    <source>
        <dbReference type="Proteomes" id="UP000677228"/>
    </source>
</evidence>
<reference evidence="1" key="1">
    <citation type="submission" date="2021-02" db="EMBL/GenBank/DDBJ databases">
        <authorList>
            <person name="Nowell W R."/>
        </authorList>
    </citation>
    <scope>NUCLEOTIDE SEQUENCE</scope>
</reference>
<dbReference type="AlphaFoldDB" id="A0A8S2GEM8"/>
<protein>
    <submittedName>
        <fullName evidence="1">Uncharacterized protein</fullName>
    </submittedName>
</protein>
<name>A0A8S2GEM8_9BILA</name>
<accession>A0A8S2GEM8</accession>